<feature type="transmembrane region" description="Helical" evidence="4">
    <location>
        <begin position="212"/>
        <end position="233"/>
    </location>
</feature>
<keyword evidence="1" id="KW-0805">Transcription regulation</keyword>
<dbReference type="PROSITE" id="PS00041">
    <property type="entry name" value="HTH_ARAC_FAMILY_1"/>
    <property type="match status" value="1"/>
</dbReference>
<feature type="transmembrane region" description="Helical" evidence="4">
    <location>
        <begin position="178"/>
        <end position="200"/>
    </location>
</feature>
<accession>A0A846R0I8</accession>
<dbReference type="PANTHER" id="PTHR43280:SF29">
    <property type="entry name" value="ARAC-FAMILY TRANSCRIPTIONAL REGULATOR"/>
    <property type="match status" value="1"/>
</dbReference>
<evidence type="ECO:0000256" key="1">
    <source>
        <dbReference type="ARBA" id="ARBA00023015"/>
    </source>
</evidence>
<dbReference type="GO" id="GO:0003700">
    <property type="term" value="F:DNA-binding transcription factor activity"/>
    <property type="evidence" value="ECO:0007669"/>
    <property type="project" value="InterPro"/>
</dbReference>
<feature type="transmembrane region" description="Helical" evidence="4">
    <location>
        <begin position="36"/>
        <end position="54"/>
    </location>
</feature>
<evidence type="ECO:0000256" key="2">
    <source>
        <dbReference type="ARBA" id="ARBA00023125"/>
    </source>
</evidence>
<dbReference type="RefSeq" id="WP_167962138.1">
    <property type="nucleotide sequence ID" value="NZ_JAATJJ010000001.1"/>
</dbReference>
<comment type="caution">
    <text evidence="6">The sequence shown here is derived from an EMBL/GenBank/DDBJ whole genome shotgun (WGS) entry which is preliminary data.</text>
</comment>
<dbReference type="SUPFAM" id="SSF46689">
    <property type="entry name" value="Homeodomain-like"/>
    <property type="match status" value="1"/>
</dbReference>
<feature type="transmembrane region" description="Helical" evidence="4">
    <location>
        <begin position="99"/>
        <end position="120"/>
    </location>
</feature>
<dbReference type="Pfam" id="PF12833">
    <property type="entry name" value="HTH_18"/>
    <property type="match status" value="1"/>
</dbReference>
<gene>
    <name evidence="6" type="ORF">GGR42_001346</name>
</gene>
<keyword evidence="4" id="KW-0812">Transmembrane</keyword>
<protein>
    <submittedName>
        <fullName evidence="6">AraC-like DNA-binding protein</fullName>
    </submittedName>
</protein>
<proteinExistence type="predicted"/>
<feature type="transmembrane region" description="Helical" evidence="4">
    <location>
        <begin position="74"/>
        <end position="92"/>
    </location>
</feature>
<evidence type="ECO:0000259" key="5">
    <source>
        <dbReference type="PROSITE" id="PS01124"/>
    </source>
</evidence>
<dbReference type="InterPro" id="IPR020449">
    <property type="entry name" value="Tscrpt_reg_AraC-type_HTH"/>
</dbReference>
<name>A0A846R0I8_9FLAO</name>
<feature type="transmembrane region" description="Helical" evidence="4">
    <location>
        <begin position="140"/>
        <end position="158"/>
    </location>
</feature>
<keyword evidence="3" id="KW-0804">Transcription</keyword>
<evidence type="ECO:0000256" key="3">
    <source>
        <dbReference type="ARBA" id="ARBA00023163"/>
    </source>
</evidence>
<reference evidence="6 7" key="1">
    <citation type="submission" date="2020-03" db="EMBL/GenBank/DDBJ databases">
        <title>Genomic Encyclopedia of Type Strains, Phase IV (KMG-IV): sequencing the most valuable type-strain genomes for metagenomic binning, comparative biology and taxonomic classification.</title>
        <authorList>
            <person name="Goeker M."/>
        </authorList>
    </citation>
    <scope>NUCLEOTIDE SEQUENCE [LARGE SCALE GENOMIC DNA]</scope>
    <source>
        <strain evidence="6 7">DSM 29762</strain>
    </source>
</reference>
<keyword evidence="7" id="KW-1185">Reference proteome</keyword>
<evidence type="ECO:0000313" key="6">
    <source>
        <dbReference type="EMBL" id="NJB70884.1"/>
    </source>
</evidence>
<keyword evidence="4" id="KW-0472">Membrane</keyword>
<dbReference type="SMART" id="SM00342">
    <property type="entry name" value="HTH_ARAC"/>
    <property type="match status" value="1"/>
</dbReference>
<dbReference type="AlphaFoldDB" id="A0A846R0I8"/>
<keyword evidence="2 6" id="KW-0238">DNA-binding</keyword>
<feature type="transmembrane region" description="Helical" evidence="4">
    <location>
        <begin position="6"/>
        <end position="24"/>
    </location>
</feature>
<dbReference type="Proteomes" id="UP000590442">
    <property type="component" value="Unassembled WGS sequence"/>
</dbReference>
<dbReference type="InterPro" id="IPR018062">
    <property type="entry name" value="HTH_AraC-typ_CS"/>
</dbReference>
<organism evidence="6 7">
    <name type="scientific">Saonia flava</name>
    <dbReference type="NCBI Taxonomy" id="523696"/>
    <lineage>
        <taxon>Bacteria</taxon>
        <taxon>Pseudomonadati</taxon>
        <taxon>Bacteroidota</taxon>
        <taxon>Flavobacteriia</taxon>
        <taxon>Flavobacteriales</taxon>
        <taxon>Flavobacteriaceae</taxon>
        <taxon>Saonia</taxon>
    </lineage>
</organism>
<dbReference type="PANTHER" id="PTHR43280">
    <property type="entry name" value="ARAC-FAMILY TRANSCRIPTIONAL REGULATOR"/>
    <property type="match status" value="1"/>
</dbReference>
<dbReference type="PROSITE" id="PS01124">
    <property type="entry name" value="HTH_ARAC_FAMILY_2"/>
    <property type="match status" value="1"/>
</dbReference>
<evidence type="ECO:0000256" key="4">
    <source>
        <dbReference type="SAM" id="Phobius"/>
    </source>
</evidence>
<dbReference type="PRINTS" id="PR00032">
    <property type="entry name" value="HTHARAC"/>
</dbReference>
<dbReference type="InterPro" id="IPR009057">
    <property type="entry name" value="Homeodomain-like_sf"/>
</dbReference>
<keyword evidence="4" id="KW-1133">Transmembrane helix</keyword>
<dbReference type="InterPro" id="IPR018060">
    <property type="entry name" value="HTH_AraC"/>
</dbReference>
<feature type="domain" description="HTH araC/xylS-type" evidence="5">
    <location>
        <begin position="271"/>
        <end position="374"/>
    </location>
</feature>
<dbReference type="EMBL" id="JAATJJ010000001">
    <property type="protein sequence ID" value="NJB70884.1"/>
    <property type="molecule type" value="Genomic_DNA"/>
</dbReference>
<sequence>MNITAIFNFLLIAGAVQGFLFNIGTFLSRKKIEKPVLFLNLFVLFISLNNLQSWLVDKKFLDVNFFWENFTVPWYILIVPMFYAFLVFYLGIEEKRLSFIKFSLLFFTLALMVRISLIFLAQNEAMSTFTMRTYNLVEDAIALSYSIFLYIKSIRLMFNYQQLYPDVLKFDDLKWIKLFLKLGGVVFLFWGFAVLVNSFSEVSNPPYSYYPLRLSSSALIYWVGYQAFFHYILMKDRIALRKDLGIYYVYKKPDVVTDASKRLEREQESFEKVDQYVLSNKKYLDPYLSMEKLAEELDMGSSSLSKLVNGYSGHNFSDYINKLRVDNAKEILLDLNFSHYTILSIGLECGFNSKSTFYTAFKKFTGETPTSFRK</sequence>
<dbReference type="GO" id="GO:0043565">
    <property type="term" value="F:sequence-specific DNA binding"/>
    <property type="evidence" value="ECO:0007669"/>
    <property type="project" value="InterPro"/>
</dbReference>
<evidence type="ECO:0000313" key="7">
    <source>
        <dbReference type="Proteomes" id="UP000590442"/>
    </source>
</evidence>
<dbReference type="Gene3D" id="1.10.10.60">
    <property type="entry name" value="Homeodomain-like"/>
    <property type="match status" value="2"/>
</dbReference>